<dbReference type="Gene3D" id="3.40.1390.20">
    <property type="entry name" value="HprK N-terminal domain-like"/>
    <property type="match status" value="1"/>
</dbReference>
<keyword evidence="4" id="KW-0378">Hydrolase</keyword>
<dbReference type="InterPro" id="IPR038763">
    <property type="entry name" value="DHH_sf"/>
</dbReference>
<evidence type="ECO:0000313" key="10">
    <source>
        <dbReference type="EMBL" id="SKA83209.1"/>
    </source>
</evidence>
<dbReference type="Gene3D" id="3.90.1640.10">
    <property type="entry name" value="inorganic pyrophosphatase (n-terminal core)"/>
    <property type="match status" value="1"/>
</dbReference>
<dbReference type="Gene3D" id="3.10.310.20">
    <property type="entry name" value="DHHA2 domain"/>
    <property type="match status" value="1"/>
</dbReference>
<evidence type="ECO:0000256" key="4">
    <source>
        <dbReference type="ARBA" id="ARBA00022801"/>
    </source>
</evidence>
<dbReference type="AlphaFoldDB" id="A0A1T4X125"/>
<dbReference type="RefSeq" id="WP_078695878.1">
    <property type="nucleotide sequence ID" value="NZ_FUYH01000005.1"/>
</dbReference>
<dbReference type="GO" id="GO:0046872">
    <property type="term" value="F:metal ion binding"/>
    <property type="evidence" value="ECO:0007669"/>
    <property type="project" value="UniProtKB-KW"/>
</dbReference>
<dbReference type="EC" id="3.6.1.1" evidence="2"/>
<evidence type="ECO:0000313" key="11">
    <source>
        <dbReference type="Proteomes" id="UP000190105"/>
    </source>
</evidence>
<gene>
    <name evidence="10" type="ORF">SAMN05443428_10554</name>
</gene>
<evidence type="ECO:0000256" key="1">
    <source>
        <dbReference type="ARBA" id="ARBA00001936"/>
    </source>
</evidence>
<reference evidence="11" key="1">
    <citation type="submission" date="2017-02" db="EMBL/GenBank/DDBJ databases">
        <authorList>
            <person name="Varghese N."/>
            <person name="Submissions S."/>
        </authorList>
    </citation>
    <scope>NUCLEOTIDE SEQUENCE [LARGE SCALE GENOMIC DNA]</scope>
    <source>
        <strain evidence="11">USBA 833</strain>
    </source>
</reference>
<evidence type="ECO:0000256" key="7">
    <source>
        <dbReference type="ARBA" id="ARBA00047820"/>
    </source>
</evidence>
<dbReference type="STRING" id="1147123.SAMN05443428_10554"/>
<evidence type="ECO:0000256" key="5">
    <source>
        <dbReference type="ARBA" id="ARBA00023211"/>
    </source>
</evidence>
<dbReference type="SUPFAM" id="SSF54631">
    <property type="entry name" value="CBS-domain pair"/>
    <property type="match status" value="1"/>
</dbReference>
<sequence>MQDLIYVTGHKNPDSDSVCSAIAYAELKRKLGFNASAAVLGELNRETEFILDYFKVSKPELLNTVKTQVCDLNIDKAIIISPDVSIKTAWMLMKKNNVKTLAVVDDNERLTGIVTLSDITKKYMDILENSIISTSQTPLRNIIETLNAKLITGSNEDFKTTGKVVVAAMAPEQMKPFVDAGDIVISGNRSDNQLTAIEYGANCIIVTGGCEVDNEVIESAKKKRCIIMTTPNDTFATARLINQSIPVKHIMTTNNIISFDVDDFIDEIKDKMLQTRYRSYPVVDENNKIIGFVSRYHLISQNRKKVILMDHNEKSQSVNGIDEAEVLEIIDHHRVGDIQTGKPIYFRNEPVGSTATIVANIYFENGIRPTKSIAGILCAAIISDTLNFKSPTCTFVDKLTAERLSEMSSINIDEFSLKMFKAGTSLQGKMPEEIFNQDFKEYNLGKYRIGISQVNTMDTENISEIKESLIKYMNQICKDKNYNLVIMILTDIIKEGSELLFVGENKELISKAFNIQASGNSVYLPDIVSRKKQVVPPLSTAAAE</sequence>
<feature type="domain" description="CBS" evidence="9">
    <location>
        <begin position="251"/>
        <end position="309"/>
    </location>
</feature>
<dbReference type="PROSITE" id="PS51371">
    <property type="entry name" value="CBS"/>
    <property type="match status" value="2"/>
</dbReference>
<evidence type="ECO:0000256" key="2">
    <source>
        <dbReference type="ARBA" id="ARBA00012146"/>
    </source>
</evidence>
<dbReference type="SMART" id="SM01131">
    <property type="entry name" value="DHHA2"/>
    <property type="match status" value="1"/>
</dbReference>
<keyword evidence="5" id="KW-0464">Manganese</keyword>
<dbReference type="NCBIfam" id="NF003877">
    <property type="entry name" value="PRK05427.1"/>
    <property type="match status" value="1"/>
</dbReference>
<dbReference type="InterPro" id="IPR038222">
    <property type="entry name" value="DHHA2_dom_sf"/>
</dbReference>
<dbReference type="GO" id="GO:0004427">
    <property type="term" value="F:inorganic diphosphate phosphatase activity"/>
    <property type="evidence" value="ECO:0007669"/>
    <property type="project" value="UniProtKB-EC"/>
</dbReference>
<keyword evidence="3" id="KW-0479">Metal-binding</keyword>
<dbReference type="PANTHER" id="PTHR12112">
    <property type="entry name" value="BNIP - RELATED"/>
    <property type="match status" value="1"/>
</dbReference>
<dbReference type="FunFam" id="3.90.1640.10:FF:000001">
    <property type="entry name" value="Probable manganese-dependent inorganic pyrophosphatase"/>
    <property type="match status" value="1"/>
</dbReference>
<dbReference type="Pfam" id="PF07085">
    <property type="entry name" value="DRTGG"/>
    <property type="match status" value="1"/>
</dbReference>
<dbReference type="CDD" id="cd04597">
    <property type="entry name" value="CBS_pair_inorgPPase"/>
    <property type="match status" value="1"/>
</dbReference>
<dbReference type="SUPFAM" id="SSF75138">
    <property type="entry name" value="HprK N-terminal domain-like"/>
    <property type="match status" value="1"/>
</dbReference>
<dbReference type="PANTHER" id="PTHR12112:SF22">
    <property type="entry name" value="MANGANESE-DEPENDENT INORGANIC PYROPHOSPHATASE-RELATED"/>
    <property type="match status" value="1"/>
</dbReference>
<dbReference type="SUPFAM" id="SSF64182">
    <property type="entry name" value="DHH phosphoesterases"/>
    <property type="match status" value="1"/>
</dbReference>
<dbReference type="InterPro" id="IPR004097">
    <property type="entry name" value="DHHA2"/>
</dbReference>
<dbReference type="InterPro" id="IPR046342">
    <property type="entry name" value="CBS_dom_sf"/>
</dbReference>
<dbReference type="SMART" id="SM00116">
    <property type="entry name" value="CBS"/>
    <property type="match status" value="2"/>
</dbReference>
<dbReference type="Pfam" id="PF02833">
    <property type="entry name" value="DHHA2"/>
    <property type="match status" value="1"/>
</dbReference>
<dbReference type="NCBIfam" id="NF011443">
    <property type="entry name" value="PRK14869.1-5"/>
    <property type="match status" value="1"/>
</dbReference>
<proteinExistence type="predicted"/>
<dbReference type="InterPro" id="IPR000644">
    <property type="entry name" value="CBS_dom"/>
</dbReference>
<keyword evidence="11" id="KW-1185">Reference proteome</keyword>
<comment type="catalytic activity">
    <reaction evidence="7">
        <text>diphosphate + H2O = 2 phosphate + H(+)</text>
        <dbReference type="Rhea" id="RHEA:24576"/>
        <dbReference type="ChEBI" id="CHEBI:15377"/>
        <dbReference type="ChEBI" id="CHEBI:15378"/>
        <dbReference type="ChEBI" id="CHEBI:33019"/>
        <dbReference type="ChEBI" id="CHEBI:43474"/>
        <dbReference type="EC" id="3.6.1.1"/>
    </reaction>
</comment>
<comment type="cofactor">
    <cofactor evidence="1">
        <name>Mn(2+)</name>
        <dbReference type="ChEBI" id="CHEBI:29035"/>
    </cofactor>
</comment>
<dbReference type="NCBIfam" id="NF011442">
    <property type="entry name" value="PRK14869.1-4"/>
    <property type="match status" value="1"/>
</dbReference>
<dbReference type="EMBL" id="FUYH01000005">
    <property type="protein sequence ID" value="SKA83209.1"/>
    <property type="molecule type" value="Genomic_DNA"/>
</dbReference>
<organism evidence="10 11">
    <name type="scientific">Caloramator quimbayensis</name>
    <dbReference type="NCBI Taxonomy" id="1147123"/>
    <lineage>
        <taxon>Bacteria</taxon>
        <taxon>Bacillati</taxon>
        <taxon>Bacillota</taxon>
        <taxon>Clostridia</taxon>
        <taxon>Eubacteriales</taxon>
        <taxon>Clostridiaceae</taxon>
        <taxon>Caloramator</taxon>
    </lineage>
</organism>
<dbReference type="NCBIfam" id="NF011441">
    <property type="entry name" value="PRK14869.1-3"/>
    <property type="match status" value="1"/>
</dbReference>
<dbReference type="Proteomes" id="UP000190105">
    <property type="component" value="Unassembled WGS sequence"/>
</dbReference>
<dbReference type="GO" id="GO:0005737">
    <property type="term" value="C:cytoplasm"/>
    <property type="evidence" value="ECO:0007669"/>
    <property type="project" value="InterPro"/>
</dbReference>
<evidence type="ECO:0000256" key="3">
    <source>
        <dbReference type="ARBA" id="ARBA00022723"/>
    </source>
</evidence>
<keyword evidence="8" id="KW-0129">CBS domain</keyword>
<dbReference type="Pfam" id="PF01368">
    <property type="entry name" value="DHH"/>
    <property type="match status" value="1"/>
</dbReference>
<accession>A0A1T4X125</accession>
<dbReference type="Pfam" id="PF00571">
    <property type="entry name" value="CBS"/>
    <property type="match status" value="2"/>
</dbReference>
<evidence type="ECO:0000256" key="6">
    <source>
        <dbReference type="ARBA" id="ARBA00032535"/>
    </source>
</evidence>
<feature type="domain" description="CBS" evidence="9">
    <location>
        <begin position="73"/>
        <end position="131"/>
    </location>
</feature>
<protein>
    <recommendedName>
        <fullName evidence="2">inorganic diphosphatase</fullName>
        <ecNumber evidence="2">3.6.1.1</ecNumber>
    </recommendedName>
    <alternativeName>
        <fullName evidence="6">Pyrophosphate phospho-hydrolase</fullName>
    </alternativeName>
</protein>
<dbReference type="InterPro" id="IPR001667">
    <property type="entry name" value="DDH_dom"/>
</dbReference>
<name>A0A1T4X125_9CLOT</name>
<evidence type="ECO:0000259" key="9">
    <source>
        <dbReference type="PROSITE" id="PS51371"/>
    </source>
</evidence>
<dbReference type="InterPro" id="IPR028979">
    <property type="entry name" value="Ser_kin/Pase_Hpr-like_N_sf"/>
</dbReference>
<dbReference type="Gene3D" id="3.10.580.10">
    <property type="entry name" value="CBS-domain"/>
    <property type="match status" value="1"/>
</dbReference>
<dbReference type="OrthoDB" id="9766150at2"/>
<evidence type="ECO:0000256" key="8">
    <source>
        <dbReference type="PROSITE-ProRule" id="PRU00703"/>
    </source>
</evidence>
<dbReference type="InterPro" id="IPR010766">
    <property type="entry name" value="DRTGG"/>
</dbReference>